<gene>
    <name evidence="1" type="ORF">KC717_06035</name>
</gene>
<reference evidence="1" key="2">
    <citation type="journal article" date="2021" name="Microbiome">
        <title>Successional dynamics and alternative stable states in a saline activated sludge microbial community over 9 years.</title>
        <authorList>
            <person name="Wang Y."/>
            <person name="Ye J."/>
            <person name="Ju F."/>
            <person name="Liu L."/>
            <person name="Boyd J.A."/>
            <person name="Deng Y."/>
            <person name="Parks D.H."/>
            <person name="Jiang X."/>
            <person name="Yin X."/>
            <person name="Woodcroft B.J."/>
            <person name="Tyson G.W."/>
            <person name="Hugenholtz P."/>
            <person name="Polz M.F."/>
            <person name="Zhang T."/>
        </authorList>
    </citation>
    <scope>NUCLEOTIDE SEQUENCE</scope>
    <source>
        <strain evidence="1">HKST-UBA11</strain>
    </source>
</reference>
<protein>
    <submittedName>
        <fullName evidence="1">Uncharacterized protein</fullName>
    </submittedName>
</protein>
<comment type="caution">
    <text evidence="1">The sequence shown here is derived from an EMBL/GenBank/DDBJ whole genome shotgun (WGS) entry which is preliminary data.</text>
</comment>
<dbReference type="Proteomes" id="UP000754563">
    <property type="component" value="Unassembled WGS sequence"/>
</dbReference>
<proteinExistence type="predicted"/>
<name>A0A955L8U3_9BACT</name>
<evidence type="ECO:0000313" key="1">
    <source>
        <dbReference type="EMBL" id="MCA9386180.1"/>
    </source>
</evidence>
<evidence type="ECO:0000313" key="2">
    <source>
        <dbReference type="Proteomes" id="UP000754563"/>
    </source>
</evidence>
<dbReference type="AlphaFoldDB" id="A0A955L8U3"/>
<sequence length="125" mass="14579">MSIYIKYTNDNWVTDTKVTLDPILDRTIVSTSKVKGTSLRGYDFSHRLYNKTKRLIRISADQLQTDTQKQNIRDIWTAGGLKYSSDDVTYFDVVLKDDGDYSPELIDDDENLEEIEFVLIYREPN</sequence>
<accession>A0A955L8U3</accession>
<reference evidence="1" key="1">
    <citation type="submission" date="2020-04" db="EMBL/GenBank/DDBJ databases">
        <authorList>
            <person name="Zhang T."/>
        </authorList>
    </citation>
    <scope>NUCLEOTIDE SEQUENCE</scope>
    <source>
        <strain evidence="1">HKST-UBA11</strain>
    </source>
</reference>
<dbReference type="EMBL" id="JAGQLH010000091">
    <property type="protein sequence ID" value="MCA9386180.1"/>
    <property type="molecule type" value="Genomic_DNA"/>
</dbReference>
<organism evidence="1 2">
    <name type="scientific">Candidatus Dojkabacteria bacterium</name>
    <dbReference type="NCBI Taxonomy" id="2099670"/>
    <lineage>
        <taxon>Bacteria</taxon>
        <taxon>Candidatus Dojkabacteria</taxon>
    </lineage>
</organism>